<evidence type="ECO:0000256" key="3">
    <source>
        <dbReference type="ARBA" id="ARBA00022692"/>
    </source>
</evidence>
<feature type="transmembrane region" description="Helical" evidence="11">
    <location>
        <begin position="133"/>
        <end position="154"/>
    </location>
</feature>
<dbReference type="InterPro" id="IPR001733">
    <property type="entry name" value="Peptidase_S26B"/>
</dbReference>
<evidence type="ECO:0000256" key="2">
    <source>
        <dbReference type="ARBA" id="ARBA00022670"/>
    </source>
</evidence>
<dbReference type="PROSITE" id="PS00501">
    <property type="entry name" value="SPASE_I_1"/>
    <property type="match status" value="1"/>
</dbReference>
<evidence type="ECO:0000256" key="10">
    <source>
        <dbReference type="NCBIfam" id="TIGR02228"/>
    </source>
</evidence>
<dbReference type="RefSeq" id="WP_093338074.1">
    <property type="nucleotide sequence ID" value="NZ_FOXD01000015.1"/>
</dbReference>
<dbReference type="PRINTS" id="PR00728">
    <property type="entry name" value="SIGNALPTASE"/>
</dbReference>
<dbReference type="STRING" id="1884432.SAMN05518683_11541"/>
<keyword evidence="2" id="KW-0645">Protease</keyword>
<dbReference type="GO" id="GO:0006465">
    <property type="term" value="P:signal peptide processing"/>
    <property type="evidence" value="ECO:0007669"/>
    <property type="project" value="UniProtKB-UniRule"/>
</dbReference>
<keyword evidence="7 11" id="KW-1133">Transmembrane helix</keyword>
<feature type="transmembrane region" description="Helical" evidence="11">
    <location>
        <begin position="7"/>
        <end position="27"/>
    </location>
</feature>
<dbReference type="InterPro" id="IPR019756">
    <property type="entry name" value="Pept_S26A_signal_pept_1_Ser-AS"/>
</dbReference>
<dbReference type="InterPro" id="IPR019533">
    <property type="entry name" value="Peptidase_S26"/>
</dbReference>
<keyword evidence="6" id="KW-0735">Signal-anchor</keyword>
<name>A0A1I5V631_9BACI</name>
<evidence type="ECO:0000256" key="6">
    <source>
        <dbReference type="ARBA" id="ARBA00022968"/>
    </source>
</evidence>
<keyword evidence="4" id="KW-0378">Hydrolase</keyword>
<dbReference type="EC" id="3.4.21.89" evidence="10"/>
<dbReference type="GO" id="GO:0004252">
    <property type="term" value="F:serine-type endopeptidase activity"/>
    <property type="evidence" value="ECO:0007669"/>
    <property type="project" value="UniProtKB-UniRule"/>
</dbReference>
<dbReference type="NCBIfam" id="TIGR02228">
    <property type="entry name" value="sigpep_I_arch"/>
    <property type="match status" value="1"/>
</dbReference>
<keyword evidence="13" id="KW-1185">Reference proteome</keyword>
<keyword evidence="8 11" id="KW-0472">Membrane</keyword>
<dbReference type="SUPFAM" id="SSF51306">
    <property type="entry name" value="LexA/Signal peptidase"/>
    <property type="match status" value="1"/>
</dbReference>
<evidence type="ECO:0000256" key="7">
    <source>
        <dbReference type="ARBA" id="ARBA00022989"/>
    </source>
</evidence>
<reference evidence="13" key="1">
    <citation type="submission" date="2016-10" db="EMBL/GenBank/DDBJ databases">
        <authorList>
            <person name="Varghese N."/>
            <person name="Submissions S."/>
        </authorList>
    </citation>
    <scope>NUCLEOTIDE SEQUENCE [LARGE SCALE GENOMIC DNA]</scope>
    <source>
        <strain evidence="13">S7</strain>
    </source>
</reference>
<evidence type="ECO:0000256" key="11">
    <source>
        <dbReference type="SAM" id="Phobius"/>
    </source>
</evidence>
<sequence length="177" mass="19520">MKLLKKLLALLSIGTFVLAVYLVFFTIQHPGDMPKIFGLQPVKAASGSMEPTFSKGDLLFMKETGAIRIGSVLMYEQNEVSVTHRVTQITEEGFRTKGDANALEDGALVPPEQVKGIYLFHIPSAGWLIEQMAGGYGIITGATLLGFIALGKYYKTVLKVLGLRKKYVRYKPRSFDS</sequence>
<proteinExistence type="predicted"/>
<dbReference type="GO" id="GO:0009003">
    <property type="term" value="F:signal peptidase activity"/>
    <property type="evidence" value="ECO:0007669"/>
    <property type="project" value="UniProtKB-EC"/>
</dbReference>
<dbReference type="InterPro" id="IPR036286">
    <property type="entry name" value="LexA/Signal_pep-like_sf"/>
</dbReference>
<keyword evidence="5" id="KW-0256">Endoplasmic reticulum</keyword>
<protein>
    <recommendedName>
        <fullName evidence="10">Signal peptidase I</fullName>
        <ecNumber evidence="10">3.4.21.89</ecNumber>
    </recommendedName>
</protein>
<keyword evidence="3 11" id="KW-0812">Transmembrane</keyword>
<dbReference type="AlphaFoldDB" id="A0A1I5V631"/>
<evidence type="ECO:0000313" key="13">
    <source>
        <dbReference type="Proteomes" id="UP000198892"/>
    </source>
</evidence>
<dbReference type="PANTHER" id="PTHR10806">
    <property type="entry name" value="SIGNAL PEPTIDASE COMPLEX CATALYTIC SUBUNIT SEC11"/>
    <property type="match status" value="1"/>
</dbReference>
<dbReference type="Proteomes" id="UP000198892">
    <property type="component" value="Unassembled WGS sequence"/>
</dbReference>
<dbReference type="OrthoDB" id="1648066at2"/>
<evidence type="ECO:0000313" key="12">
    <source>
        <dbReference type="EMBL" id="SFQ02807.1"/>
    </source>
</evidence>
<dbReference type="GO" id="GO:0016020">
    <property type="term" value="C:membrane"/>
    <property type="evidence" value="ECO:0007669"/>
    <property type="project" value="UniProtKB-UniRule"/>
</dbReference>
<evidence type="ECO:0000256" key="9">
    <source>
        <dbReference type="ARBA" id="ARBA00045533"/>
    </source>
</evidence>
<dbReference type="PANTHER" id="PTHR10806:SF6">
    <property type="entry name" value="SIGNAL PEPTIDASE COMPLEX CATALYTIC SUBUNIT SEC11"/>
    <property type="match status" value="1"/>
</dbReference>
<dbReference type="EMBL" id="FOXD01000015">
    <property type="protein sequence ID" value="SFQ02807.1"/>
    <property type="molecule type" value="Genomic_DNA"/>
</dbReference>
<accession>A0A1I5V631</accession>
<gene>
    <name evidence="12" type="ORF">SAMN05518683_11541</name>
</gene>
<evidence type="ECO:0000256" key="5">
    <source>
        <dbReference type="ARBA" id="ARBA00022824"/>
    </source>
</evidence>
<comment type="subcellular location">
    <subcellularLocation>
        <location evidence="1">Endoplasmic reticulum membrane</location>
        <topology evidence="1">Single-pass type II membrane protein</topology>
    </subcellularLocation>
</comment>
<comment type="function">
    <text evidence="9">Catalytic component of the signal peptidase complex (SPC) which catalyzes the cleavage of N-terminal signal sequences from nascent proteins as they are translocated into the lumen of the endoplasmic reticulum. Specifically cleaves N-terminal signal peptides that contain a hydrophobic alpha-helix (h-region) shorter than 18-20 amino acids.</text>
</comment>
<dbReference type="CDD" id="cd06530">
    <property type="entry name" value="S26_SPase_I"/>
    <property type="match status" value="1"/>
</dbReference>
<organism evidence="12 13">
    <name type="scientific">Salibacterium halotolerans</name>
    <dbReference type="NCBI Taxonomy" id="1884432"/>
    <lineage>
        <taxon>Bacteria</taxon>
        <taxon>Bacillati</taxon>
        <taxon>Bacillota</taxon>
        <taxon>Bacilli</taxon>
        <taxon>Bacillales</taxon>
        <taxon>Bacillaceae</taxon>
    </lineage>
</organism>
<evidence type="ECO:0000256" key="4">
    <source>
        <dbReference type="ARBA" id="ARBA00022801"/>
    </source>
</evidence>
<evidence type="ECO:0000256" key="8">
    <source>
        <dbReference type="ARBA" id="ARBA00023136"/>
    </source>
</evidence>
<evidence type="ECO:0000256" key="1">
    <source>
        <dbReference type="ARBA" id="ARBA00004648"/>
    </source>
</evidence>